<keyword evidence="11" id="KW-0614">Plasmid</keyword>
<sequence length="394" mass="44335">MQLDLFSSVVSAYIQTGQELSNNDLYAYVANKHGLTAEDFATTPVGTAAVPVSQLKRKIRWYQQTLKHAGVIERVHGKRGVWELVDTDSSAGLKEILPNQAILGFSTDLGIAIIAHCESFFSMINEPIHLIVTSPPYPLSRPRKYGNPSEKDYVDWICRTLEPVIKNLVPGGSICLNVGNDIFMSGTPARSLYRERLLIALNERFGLHKMDELIWVANKAPGPFQWASKKRVQLNVGYEPVYWLTNDPLKVRSDNRRVLQPHTDKHISFVRSGGVRKRTIHSDGAYHKLPGSYCKETQGRIPRNIQSFTTTKDDMNAAYRLYCETHGYALHGASMPIALPRFLINFLTEEDELVVDPMAGRLKVGMAAETLKRRWICTDKIADYVLGSRVCFGL</sequence>
<proteinExistence type="inferred from homology"/>
<feature type="domain" description="DNA methylase N-4/N-6" evidence="9">
    <location>
        <begin position="128"/>
        <end position="385"/>
    </location>
</feature>
<dbReference type="SUPFAM" id="SSF53335">
    <property type="entry name" value="S-adenosyl-L-methionine-dependent methyltransferases"/>
    <property type="match status" value="1"/>
</dbReference>
<evidence type="ECO:0000256" key="8">
    <source>
        <dbReference type="RuleBase" id="RU362026"/>
    </source>
</evidence>
<dbReference type="PROSITE" id="PS00093">
    <property type="entry name" value="N4_MTASE"/>
    <property type="match status" value="1"/>
</dbReference>
<dbReference type="GO" id="GO:0009307">
    <property type="term" value="P:DNA restriction-modification system"/>
    <property type="evidence" value="ECO:0007669"/>
    <property type="project" value="UniProtKB-KW"/>
</dbReference>
<evidence type="ECO:0000259" key="9">
    <source>
        <dbReference type="Pfam" id="PF01555"/>
    </source>
</evidence>
<dbReference type="PRINTS" id="PR00508">
    <property type="entry name" value="S21N4MTFRASE"/>
</dbReference>
<keyword evidence="3 11" id="KW-0808">Transferase</keyword>
<keyword evidence="5" id="KW-0680">Restriction system</keyword>
<dbReference type="InterPro" id="IPR029063">
    <property type="entry name" value="SAM-dependent_MTases_sf"/>
</dbReference>
<protein>
    <recommendedName>
        <fullName evidence="8">Methyltransferase</fullName>
        <ecNumber evidence="8">2.1.1.-</ecNumber>
    </recommendedName>
</protein>
<dbReference type="InterPro" id="IPR001091">
    <property type="entry name" value="RM_Methyltransferase"/>
</dbReference>
<dbReference type="RefSeq" id="WP_086069335.1">
    <property type="nucleotide sequence ID" value="NZ_KY623659.1"/>
</dbReference>
<comment type="similarity">
    <text evidence="1">Belongs to the N(4)/N(6)-methyltransferase family. N(4) subfamily.</text>
</comment>
<dbReference type="EMBL" id="KY623659">
    <property type="protein sequence ID" value="ASD48537.1"/>
    <property type="molecule type" value="Genomic_DNA"/>
</dbReference>
<dbReference type="GO" id="GO:0032259">
    <property type="term" value="P:methylation"/>
    <property type="evidence" value="ECO:0007669"/>
    <property type="project" value="UniProtKB-KW"/>
</dbReference>
<dbReference type="GO" id="GO:0003677">
    <property type="term" value="F:DNA binding"/>
    <property type="evidence" value="ECO:0007669"/>
    <property type="project" value="UniProtKB-KW"/>
</dbReference>
<dbReference type="GO" id="GO:0015667">
    <property type="term" value="F:site-specific DNA-methyltransferase (cytosine-N4-specific) activity"/>
    <property type="evidence" value="ECO:0007669"/>
    <property type="project" value="UniProtKB-EC"/>
</dbReference>
<dbReference type="InterPro" id="IPR017985">
    <property type="entry name" value="MeTrfase_CN4_CS"/>
</dbReference>
<dbReference type="Pfam" id="PF01555">
    <property type="entry name" value="N6_N4_Mtase"/>
    <property type="match status" value="1"/>
</dbReference>
<keyword evidence="6" id="KW-0238">DNA-binding</keyword>
<evidence type="ECO:0000256" key="6">
    <source>
        <dbReference type="ARBA" id="ARBA00023125"/>
    </source>
</evidence>
<dbReference type="Pfam" id="PF14338">
    <property type="entry name" value="Mrr_N"/>
    <property type="match status" value="1"/>
</dbReference>
<dbReference type="InterPro" id="IPR002941">
    <property type="entry name" value="DNA_methylase_N4/N6"/>
</dbReference>
<evidence type="ECO:0000256" key="7">
    <source>
        <dbReference type="ARBA" id="ARBA00049120"/>
    </source>
</evidence>
<dbReference type="AlphaFoldDB" id="A0A1Z3ML79"/>
<evidence type="ECO:0000256" key="4">
    <source>
        <dbReference type="ARBA" id="ARBA00022691"/>
    </source>
</evidence>
<keyword evidence="2 11" id="KW-0489">Methyltransferase</keyword>
<evidence type="ECO:0000256" key="2">
    <source>
        <dbReference type="ARBA" id="ARBA00022603"/>
    </source>
</evidence>
<keyword evidence="4" id="KW-0949">S-adenosyl-L-methionine</keyword>
<evidence type="ECO:0000313" key="11">
    <source>
        <dbReference type="EMBL" id="ASD48537.1"/>
    </source>
</evidence>
<evidence type="ECO:0000256" key="1">
    <source>
        <dbReference type="ARBA" id="ARBA00010203"/>
    </source>
</evidence>
<dbReference type="EC" id="2.1.1.-" evidence="8"/>
<comment type="catalytic activity">
    <reaction evidence="7">
        <text>a 2'-deoxycytidine in DNA + S-adenosyl-L-methionine = an N(4)-methyl-2'-deoxycytidine in DNA + S-adenosyl-L-homocysteine + H(+)</text>
        <dbReference type="Rhea" id="RHEA:16857"/>
        <dbReference type="Rhea" id="RHEA-COMP:11369"/>
        <dbReference type="Rhea" id="RHEA-COMP:13674"/>
        <dbReference type="ChEBI" id="CHEBI:15378"/>
        <dbReference type="ChEBI" id="CHEBI:57856"/>
        <dbReference type="ChEBI" id="CHEBI:59789"/>
        <dbReference type="ChEBI" id="CHEBI:85452"/>
        <dbReference type="ChEBI" id="CHEBI:137933"/>
        <dbReference type="EC" id="2.1.1.113"/>
    </reaction>
</comment>
<geneLocation type="plasmid" evidence="11">
    <name>pGZAF1_VIM</name>
</geneLocation>
<name>A0A1Z3ML79_ALCFA</name>
<accession>A0A1Z3ML79</accession>
<feature type="domain" description="Restriction system protein Mrr-like N-terminal" evidence="10">
    <location>
        <begin position="13"/>
        <end position="85"/>
    </location>
</feature>
<organism evidence="11">
    <name type="scientific">Alcaligenes faecalis</name>
    <dbReference type="NCBI Taxonomy" id="511"/>
    <lineage>
        <taxon>Bacteria</taxon>
        <taxon>Pseudomonadati</taxon>
        <taxon>Pseudomonadota</taxon>
        <taxon>Betaproteobacteria</taxon>
        <taxon>Burkholderiales</taxon>
        <taxon>Alcaligenaceae</taxon>
        <taxon>Alcaligenes</taxon>
    </lineage>
</organism>
<dbReference type="Gene3D" id="3.40.50.150">
    <property type="entry name" value="Vaccinia Virus protein VP39"/>
    <property type="match status" value="1"/>
</dbReference>
<evidence type="ECO:0000259" key="10">
    <source>
        <dbReference type="Pfam" id="PF14338"/>
    </source>
</evidence>
<dbReference type="InterPro" id="IPR025745">
    <property type="entry name" value="Mrr-like_N_dom"/>
</dbReference>
<evidence type="ECO:0000256" key="3">
    <source>
        <dbReference type="ARBA" id="ARBA00022679"/>
    </source>
</evidence>
<evidence type="ECO:0000256" key="5">
    <source>
        <dbReference type="ARBA" id="ARBA00022747"/>
    </source>
</evidence>
<dbReference type="GO" id="GO:0008170">
    <property type="term" value="F:N-methyltransferase activity"/>
    <property type="evidence" value="ECO:0007669"/>
    <property type="project" value="InterPro"/>
</dbReference>
<reference evidence="11" key="1">
    <citation type="submission" date="2017-02" db="EMBL/GenBank/DDBJ databases">
        <title>Emergence of VIM metallo-beta-lactamase producing Alcaligenes faecalis in GAZA, Palestine.</title>
        <authorList>
            <person name="Al Laham N."/>
            <person name="Chavda K."/>
            <person name="Cienfuegos V."/>
            <person name="Kreiswirth B."/>
            <person name="Chen L."/>
        </authorList>
    </citation>
    <scope>NUCLEOTIDE SEQUENCE</scope>
    <source>
        <strain evidence="11">GZAF1</strain>
        <plasmid evidence="11">pGZAF1_VIM</plasmid>
    </source>
</reference>